<evidence type="ECO:0000313" key="1">
    <source>
        <dbReference type="Proteomes" id="UP000887577"/>
    </source>
</evidence>
<accession>A0A914YMZ8</accession>
<organism evidence="1 2">
    <name type="scientific">Panagrolaimus superbus</name>
    <dbReference type="NCBI Taxonomy" id="310955"/>
    <lineage>
        <taxon>Eukaryota</taxon>
        <taxon>Metazoa</taxon>
        <taxon>Ecdysozoa</taxon>
        <taxon>Nematoda</taxon>
        <taxon>Chromadorea</taxon>
        <taxon>Rhabditida</taxon>
        <taxon>Tylenchina</taxon>
        <taxon>Panagrolaimomorpha</taxon>
        <taxon>Panagrolaimoidea</taxon>
        <taxon>Panagrolaimidae</taxon>
        <taxon>Panagrolaimus</taxon>
    </lineage>
</organism>
<dbReference type="GO" id="GO:0005777">
    <property type="term" value="C:peroxisome"/>
    <property type="evidence" value="ECO:0007669"/>
    <property type="project" value="InterPro"/>
</dbReference>
<evidence type="ECO:0000313" key="2">
    <source>
        <dbReference type="WBParaSite" id="PSU_v2.g20317.t1"/>
    </source>
</evidence>
<protein>
    <submittedName>
        <fullName evidence="2">Uncharacterized protein</fullName>
    </submittedName>
</protein>
<dbReference type="WBParaSite" id="PSU_v2.g20317.t1">
    <property type="protein sequence ID" value="PSU_v2.g20317.t1"/>
    <property type="gene ID" value="PSU_v2.g20317"/>
</dbReference>
<sequence length="329" mass="37621">MFSQESETEMEPITYKYSPGYFFCPLVWHRWYSINPRLRQSNVDLGLLALRTGLENIGIRNRKNVYIFKESNGNILYFYLFATADSVAKVIPDNSEEWQKEVNANIQNNVLFAVFGIHFPSDEVTVQYANMLQKRIDLKLLDELQKSILKNPQLRLRQTDINFIQANPSQPASILIYSLPTISKDYLASIFTYLQQHLSSYFIKPQFSDDPMAPSSICFQPYPFDGADGEPLAPEYEGIIYLINKPKAEGQRSTGLGCFEMRLVDKQGRLAKRDGGFPPGKLNANSFSLLYPGFSGTEMLQKAARYHELTKCVQIDSFEDQGMSISKFF</sequence>
<dbReference type="Proteomes" id="UP000887577">
    <property type="component" value="Unplaced"/>
</dbReference>
<proteinExistence type="predicted"/>
<keyword evidence="1" id="KW-1185">Reference proteome</keyword>
<reference evidence="2" key="1">
    <citation type="submission" date="2022-11" db="UniProtKB">
        <authorList>
            <consortium name="WormBaseParasite"/>
        </authorList>
    </citation>
    <scope>IDENTIFICATION</scope>
</reference>
<dbReference type="AlphaFoldDB" id="A0A914YMZ8"/>
<name>A0A914YMZ8_9BILA</name>
<dbReference type="PANTHER" id="PTHR14918">
    <property type="entry name" value="KICSTOR COMPLEX PROTEIN SZT2"/>
    <property type="match status" value="1"/>
</dbReference>
<dbReference type="PANTHER" id="PTHR14918:SF3">
    <property type="entry name" value="KICSTOR COMPLEX PROTEIN SZT2"/>
    <property type="match status" value="1"/>
</dbReference>
<dbReference type="InterPro" id="IPR033228">
    <property type="entry name" value="SZT2"/>
</dbReference>